<dbReference type="InterPro" id="IPR018485">
    <property type="entry name" value="FGGY_C"/>
</dbReference>
<evidence type="ECO:0000256" key="2">
    <source>
        <dbReference type="ARBA" id="ARBA00022679"/>
    </source>
</evidence>
<dbReference type="EMBL" id="CAJFCJ010000006">
    <property type="protein sequence ID" value="CAD5116473.1"/>
    <property type="molecule type" value="Genomic_DNA"/>
</dbReference>
<dbReference type="OrthoDB" id="6278781at2759"/>
<evidence type="ECO:0000256" key="1">
    <source>
        <dbReference type="ARBA" id="ARBA00009156"/>
    </source>
</evidence>
<accession>A0A7I8VKC4</accession>
<sequence length="436" mass="48800">MQSEEKKYILSLDIGTTNIRAHVYNKDARVIGQDQDKIKLLRPRPGWTEIDEEVLFEQIKTVVKNAIKSANIKPQNVSCLGICVLRNTFITWDKKTGKPFHHFITWQDLRASEHVAETNRSLKLRLKERIAENKVYFGTIETWLLWKLTCAISIESGYFGDCEEEIFGAKIPITAVVADQQGALFGQCCFSEGDCKLSMGTASCITVNTGSIVHASITGLYPLIGWKIGDKIVYLAEGIIADTGRVMEWLTNVGFLNSVSESSDLAKSVSDTKGVFFVAAFSGLQAPINDDRASTMMIGITHESKKEHIVRSVLESLAYRVKKLYDCVKSESPVPMKNTVVCDGGVCKNDFLMELIADLINCELDFPTNMEMSCLGSAFLAGLGAGIWKNTDELHSIRQQRKILTPSNNKDEKIPIYEKWLEAVKRAKGWYDYVQI</sequence>
<dbReference type="InterPro" id="IPR000577">
    <property type="entry name" value="Carb_kinase_FGGY"/>
</dbReference>
<dbReference type="GO" id="GO:0046167">
    <property type="term" value="P:glycerol-3-phosphate biosynthetic process"/>
    <property type="evidence" value="ECO:0007669"/>
    <property type="project" value="TreeGrafter"/>
</dbReference>
<evidence type="ECO:0000256" key="5">
    <source>
        <dbReference type="ARBA" id="ARBA00022840"/>
    </source>
</evidence>
<feature type="domain" description="Carbohydrate kinase FGGY C-terminal" evidence="7">
    <location>
        <begin position="196"/>
        <end position="383"/>
    </location>
</feature>
<comment type="caution">
    <text evidence="8">The sequence shown here is derived from an EMBL/GenBank/DDBJ whole genome shotgun (WGS) entry which is preliminary data.</text>
</comment>
<dbReference type="InterPro" id="IPR018484">
    <property type="entry name" value="FGGY_N"/>
</dbReference>
<keyword evidence="9" id="KW-1185">Reference proteome</keyword>
<dbReference type="InterPro" id="IPR043129">
    <property type="entry name" value="ATPase_NBD"/>
</dbReference>
<dbReference type="Pfam" id="PF02782">
    <property type="entry name" value="FGGY_C"/>
    <property type="match status" value="1"/>
</dbReference>
<dbReference type="AlphaFoldDB" id="A0A7I8VKC4"/>
<reference evidence="8 9" key="1">
    <citation type="submission" date="2020-08" db="EMBL/GenBank/DDBJ databases">
        <authorList>
            <person name="Hejnol A."/>
        </authorList>
    </citation>
    <scope>NUCLEOTIDE SEQUENCE [LARGE SCALE GENOMIC DNA]</scope>
</reference>
<protein>
    <submittedName>
        <fullName evidence="8">DgyrCDS5356</fullName>
    </submittedName>
</protein>
<keyword evidence="3" id="KW-0547">Nucleotide-binding</keyword>
<dbReference type="Gene3D" id="3.30.420.40">
    <property type="match status" value="2"/>
</dbReference>
<dbReference type="GO" id="GO:0005739">
    <property type="term" value="C:mitochondrion"/>
    <property type="evidence" value="ECO:0007669"/>
    <property type="project" value="TreeGrafter"/>
</dbReference>
<dbReference type="GO" id="GO:0005524">
    <property type="term" value="F:ATP binding"/>
    <property type="evidence" value="ECO:0007669"/>
    <property type="project" value="UniProtKB-KW"/>
</dbReference>
<dbReference type="GO" id="GO:0006071">
    <property type="term" value="P:glycerol metabolic process"/>
    <property type="evidence" value="ECO:0007669"/>
    <property type="project" value="TreeGrafter"/>
</dbReference>
<dbReference type="Pfam" id="PF00370">
    <property type="entry name" value="FGGY_N"/>
    <property type="match status" value="1"/>
</dbReference>
<keyword evidence="4" id="KW-0418">Kinase</keyword>
<dbReference type="PANTHER" id="PTHR10196">
    <property type="entry name" value="SUGAR KINASE"/>
    <property type="match status" value="1"/>
</dbReference>
<evidence type="ECO:0000256" key="3">
    <source>
        <dbReference type="ARBA" id="ARBA00022741"/>
    </source>
</evidence>
<evidence type="ECO:0000256" key="4">
    <source>
        <dbReference type="ARBA" id="ARBA00022777"/>
    </source>
</evidence>
<evidence type="ECO:0000259" key="6">
    <source>
        <dbReference type="Pfam" id="PF00370"/>
    </source>
</evidence>
<name>A0A7I8VKC4_9ANNE</name>
<keyword evidence="2" id="KW-0808">Transferase</keyword>
<dbReference type="CDD" id="cd07793">
    <property type="entry name" value="ASKHA_NBD_FGGY_GK5-like"/>
    <property type="match status" value="1"/>
</dbReference>
<evidence type="ECO:0000313" key="9">
    <source>
        <dbReference type="Proteomes" id="UP000549394"/>
    </source>
</evidence>
<dbReference type="Proteomes" id="UP000549394">
    <property type="component" value="Unassembled WGS sequence"/>
</dbReference>
<evidence type="ECO:0000259" key="7">
    <source>
        <dbReference type="Pfam" id="PF02782"/>
    </source>
</evidence>
<dbReference type="FunFam" id="3.30.420.40:FF:000104">
    <property type="entry name" value="putative glycerol kinase 5"/>
    <property type="match status" value="1"/>
</dbReference>
<dbReference type="PANTHER" id="PTHR10196:SF68">
    <property type="entry name" value="GLYCEROL KINASE 5-RELATED"/>
    <property type="match status" value="1"/>
</dbReference>
<comment type="similarity">
    <text evidence="1">Belongs to the FGGY kinase family.</text>
</comment>
<dbReference type="SUPFAM" id="SSF53067">
    <property type="entry name" value="Actin-like ATPase domain"/>
    <property type="match status" value="2"/>
</dbReference>
<dbReference type="GO" id="GO:0006641">
    <property type="term" value="P:triglyceride metabolic process"/>
    <property type="evidence" value="ECO:0007669"/>
    <property type="project" value="TreeGrafter"/>
</dbReference>
<dbReference type="GO" id="GO:0016301">
    <property type="term" value="F:kinase activity"/>
    <property type="evidence" value="ECO:0007669"/>
    <property type="project" value="UniProtKB-KW"/>
</dbReference>
<organism evidence="8 9">
    <name type="scientific">Dimorphilus gyrociliatus</name>
    <dbReference type="NCBI Taxonomy" id="2664684"/>
    <lineage>
        <taxon>Eukaryota</taxon>
        <taxon>Metazoa</taxon>
        <taxon>Spiralia</taxon>
        <taxon>Lophotrochozoa</taxon>
        <taxon>Annelida</taxon>
        <taxon>Polychaeta</taxon>
        <taxon>Polychaeta incertae sedis</taxon>
        <taxon>Dinophilidae</taxon>
        <taxon>Dimorphilus</taxon>
    </lineage>
</organism>
<dbReference type="PIRSF" id="PIRSF000538">
    <property type="entry name" value="GlpK"/>
    <property type="match status" value="1"/>
</dbReference>
<proteinExistence type="inferred from homology"/>
<dbReference type="InterPro" id="IPR037444">
    <property type="entry name" value="GK5"/>
</dbReference>
<keyword evidence="5" id="KW-0067">ATP-binding</keyword>
<feature type="domain" description="Carbohydrate kinase FGGY N-terminal" evidence="6">
    <location>
        <begin position="8"/>
        <end position="123"/>
    </location>
</feature>
<gene>
    <name evidence="8" type="ORF">DGYR_LOCUS5098</name>
</gene>
<evidence type="ECO:0000313" key="8">
    <source>
        <dbReference type="EMBL" id="CAD5116473.1"/>
    </source>
</evidence>